<dbReference type="AlphaFoldDB" id="K0ID56"/>
<dbReference type="InParanoid" id="K0ID56"/>
<evidence type="ECO:0000313" key="2">
    <source>
        <dbReference type="Proteomes" id="UP000008037"/>
    </source>
</evidence>
<dbReference type="STRING" id="1237085.Ngar_c06520"/>
<sequence length="216" mass="25894">MTAPAIATIMLKEFWGSEIPWPLNSLVDGLFRAQMEVSFGHTLEIEPRLFIERDLHDFLTVTGYRQLYDYLYNVYSLEYSQHHLEPMDWELVGKYVHTPHWIEYEEKDRYRDRLPIRSHIGGDRPYRTISEYKLDATILKVRKTFEEWLDKGTLHIEPDIPSRRELKEAYSFFSSKAELRKRLDDYIENVRKELYACGIYYRANVLSHVVRRLLLA</sequence>
<reference evidence="1 2" key="1">
    <citation type="journal article" date="2012" name="Environ. Microbiol.">
        <title>The genome of the ammonia-oxidizing Candidatus Nitrososphaera gargensis: insights into metabolic versatility and environmental adaptations.</title>
        <authorList>
            <person name="Spang A."/>
            <person name="Poehlein A."/>
            <person name="Offre P."/>
            <person name="Zumbragel S."/>
            <person name="Haider S."/>
            <person name="Rychlik N."/>
            <person name="Nowka B."/>
            <person name="Schmeisser C."/>
            <person name="Lebedeva E.V."/>
            <person name="Rattei T."/>
            <person name="Bohm C."/>
            <person name="Schmid M."/>
            <person name="Galushko A."/>
            <person name="Hatzenpichler R."/>
            <person name="Weinmaier T."/>
            <person name="Daniel R."/>
            <person name="Schleper C."/>
            <person name="Spieck E."/>
            <person name="Streit W."/>
            <person name="Wagner M."/>
        </authorList>
    </citation>
    <scope>NUCLEOTIDE SEQUENCE [LARGE SCALE GENOMIC DNA]</scope>
    <source>
        <strain evidence="2">Ga9.2</strain>
    </source>
</reference>
<name>K0ID56_NITGG</name>
<dbReference type="EMBL" id="CP002408">
    <property type="protein sequence ID" value="AFU57595.1"/>
    <property type="molecule type" value="Genomic_DNA"/>
</dbReference>
<accession>K0ID56</accession>
<dbReference type="BioCyc" id="CNIT1237085:G1324-650-MONOMER"/>
<dbReference type="HOGENOM" id="CLU_1275362_0_0_2"/>
<protein>
    <submittedName>
        <fullName evidence="1">Uncharacterized protein</fullName>
    </submittedName>
</protein>
<proteinExistence type="predicted"/>
<evidence type="ECO:0000313" key="1">
    <source>
        <dbReference type="EMBL" id="AFU57595.1"/>
    </source>
</evidence>
<dbReference type="RefSeq" id="WP_015018141.1">
    <property type="nucleotide sequence ID" value="NC_018719.1"/>
</dbReference>
<dbReference type="KEGG" id="nga:Ngar_c06520"/>
<organism evidence="1 2">
    <name type="scientific">Nitrososphaera gargensis (strain Ga9.2)</name>
    <dbReference type="NCBI Taxonomy" id="1237085"/>
    <lineage>
        <taxon>Archaea</taxon>
        <taxon>Nitrososphaerota</taxon>
        <taxon>Nitrososphaeria</taxon>
        <taxon>Nitrososphaerales</taxon>
        <taxon>Nitrososphaeraceae</taxon>
        <taxon>Nitrososphaera</taxon>
    </lineage>
</organism>
<keyword evidence="2" id="KW-1185">Reference proteome</keyword>
<dbReference type="GeneID" id="13795047"/>
<dbReference type="Proteomes" id="UP000008037">
    <property type="component" value="Chromosome"/>
</dbReference>
<gene>
    <name evidence="1" type="ordered locus">Ngar_c06520</name>
</gene>